<dbReference type="Pfam" id="PF07484">
    <property type="entry name" value="Collar"/>
    <property type="match status" value="1"/>
</dbReference>
<comment type="caution">
    <text evidence="2">The sequence shown here is derived from an EMBL/GenBank/DDBJ whole genome shotgun (WGS) entry which is preliminary data.</text>
</comment>
<evidence type="ECO:0000259" key="1">
    <source>
        <dbReference type="Pfam" id="PF07484"/>
    </source>
</evidence>
<reference evidence="3" key="1">
    <citation type="journal article" date="2019" name="Int. J. Syst. Evol. Microbiol.">
        <title>The Global Catalogue of Microorganisms (GCM) 10K type strain sequencing project: providing services to taxonomists for standard genome sequencing and annotation.</title>
        <authorList>
            <consortium name="The Broad Institute Genomics Platform"/>
            <consortium name="The Broad Institute Genome Sequencing Center for Infectious Disease"/>
            <person name="Wu L."/>
            <person name="Ma J."/>
        </authorList>
    </citation>
    <scope>NUCLEOTIDE SEQUENCE [LARGE SCALE GENOMIC DNA]</scope>
    <source>
        <strain evidence="3">JCM 31890</strain>
    </source>
</reference>
<proteinExistence type="predicted"/>
<evidence type="ECO:0000313" key="2">
    <source>
        <dbReference type="EMBL" id="GAA4419708.1"/>
    </source>
</evidence>
<accession>A0ABP8KZQ5</accession>
<dbReference type="SUPFAM" id="SSF88874">
    <property type="entry name" value="Receptor-binding domain of short tail fibre protein gp12"/>
    <property type="match status" value="1"/>
</dbReference>
<dbReference type="Gene3D" id="3.90.1340.10">
    <property type="entry name" value="Phage tail collar domain"/>
    <property type="match status" value="1"/>
</dbReference>
<dbReference type="RefSeq" id="WP_345061078.1">
    <property type="nucleotide sequence ID" value="NZ_BAABEX010000005.1"/>
</dbReference>
<organism evidence="2 3">
    <name type="scientific">Acidovorax lacteus</name>
    <dbReference type="NCBI Taxonomy" id="1924988"/>
    <lineage>
        <taxon>Bacteria</taxon>
        <taxon>Pseudomonadati</taxon>
        <taxon>Pseudomonadota</taxon>
        <taxon>Betaproteobacteria</taxon>
        <taxon>Burkholderiales</taxon>
        <taxon>Comamonadaceae</taxon>
        <taxon>Acidovorax</taxon>
    </lineage>
</organism>
<dbReference type="Proteomes" id="UP001501788">
    <property type="component" value="Unassembled WGS sequence"/>
</dbReference>
<protein>
    <submittedName>
        <fullName evidence="2">Tail fiber protein</fullName>
    </submittedName>
</protein>
<dbReference type="InterPro" id="IPR011083">
    <property type="entry name" value="Phage_tail_collar_dom"/>
</dbReference>
<dbReference type="InterPro" id="IPR037053">
    <property type="entry name" value="Phage_tail_collar_dom_sf"/>
</dbReference>
<dbReference type="EMBL" id="BAABEX010000005">
    <property type="protein sequence ID" value="GAA4419708.1"/>
    <property type="molecule type" value="Genomic_DNA"/>
</dbReference>
<feature type="domain" description="Phage tail collar" evidence="1">
    <location>
        <begin position="8"/>
        <end position="63"/>
    </location>
</feature>
<keyword evidence="3" id="KW-1185">Reference proteome</keyword>
<gene>
    <name evidence="2" type="ORF">GCM10023090_06410</name>
</gene>
<name>A0ABP8KZQ5_9BURK</name>
<evidence type="ECO:0000313" key="3">
    <source>
        <dbReference type="Proteomes" id="UP001501788"/>
    </source>
</evidence>
<sequence>MAVPFLSEIRMVSFNFAPQGWAMCNGQLLPINQNQALFSLLGTTYGGDGRTNFALPDLRGRMPMHFGNGHVLGERSGSESVTLNISQIPTHTHTVSGTSAPGTVRNPANAVHAGVRGGYASAATASMAETAVSAVGGSQPHNNMPPYLTLGFAIALTGVYPSQN</sequence>